<reference evidence="1 2" key="1">
    <citation type="submission" date="2018-08" db="EMBL/GenBank/DDBJ databases">
        <authorList>
            <person name="Laetsch R D."/>
            <person name="Stevens L."/>
            <person name="Kumar S."/>
            <person name="Blaxter L. M."/>
        </authorList>
    </citation>
    <scope>NUCLEOTIDE SEQUENCE [LARGE SCALE GENOMIC DNA]</scope>
</reference>
<sequence>MRVKVKLGAGKREQERIGSMNLLWCCHSDAARRCRPACHERPNTESAESVTQRLQQQQHCHGNSNDMLTYVALRTRARTPHPTASLLSSSASATAVALTAAQYEREREGPLLLPPITS</sequence>
<protein>
    <submittedName>
        <fullName evidence="1">Uncharacterized protein</fullName>
    </submittedName>
</protein>
<evidence type="ECO:0000313" key="2">
    <source>
        <dbReference type="Proteomes" id="UP000276991"/>
    </source>
</evidence>
<dbReference type="EMBL" id="UPTC01000550">
    <property type="protein sequence ID" value="VBB29155.1"/>
    <property type="molecule type" value="Genomic_DNA"/>
</dbReference>
<accession>A0A498SJ53</accession>
<proteinExistence type="predicted"/>
<dbReference type="AlphaFoldDB" id="A0A498SJ53"/>
<evidence type="ECO:0000313" key="1">
    <source>
        <dbReference type="EMBL" id="VBB29155.1"/>
    </source>
</evidence>
<dbReference type="Proteomes" id="UP000276991">
    <property type="component" value="Unassembled WGS sequence"/>
</dbReference>
<gene>
    <name evidence="1" type="ORF">NAV_LOCUS3963</name>
</gene>
<name>A0A498SJ53_ACAVI</name>
<dbReference type="OrthoDB" id="10518072at2759"/>
<keyword evidence="2" id="KW-1185">Reference proteome</keyword>
<organism evidence="1 2">
    <name type="scientific">Acanthocheilonema viteae</name>
    <name type="common">Filarial nematode worm</name>
    <name type="synonym">Dipetalonema viteae</name>
    <dbReference type="NCBI Taxonomy" id="6277"/>
    <lineage>
        <taxon>Eukaryota</taxon>
        <taxon>Metazoa</taxon>
        <taxon>Ecdysozoa</taxon>
        <taxon>Nematoda</taxon>
        <taxon>Chromadorea</taxon>
        <taxon>Rhabditida</taxon>
        <taxon>Spirurina</taxon>
        <taxon>Spiruromorpha</taxon>
        <taxon>Filarioidea</taxon>
        <taxon>Onchocercidae</taxon>
        <taxon>Acanthocheilonema</taxon>
    </lineage>
</organism>